<dbReference type="EMBL" id="LIYD01000005">
    <property type="protein sequence ID" value="KOS06828.1"/>
    <property type="molecule type" value="Genomic_DNA"/>
</dbReference>
<reference evidence="3 4" key="1">
    <citation type="submission" date="2015-08" db="EMBL/GenBank/DDBJ databases">
        <title>Whole genome sequence of Flavobacterium akiainvivens IK-1T, from decaying Wikstroemia oahuensis, an endemic Hawaiian shrub.</title>
        <authorList>
            <person name="Wan X."/>
            <person name="Hou S."/>
            <person name="Saito J."/>
            <person name="Donachie S."/>
        </authorList>
    </citation>
    <scope>NUCLEOTIDE SEQUENCE [LARGE SCALE GENOMIC DNA]</scope>
    <source>
        <strain evidence="3 4">IK-1</strain>
    </source>
</reference>
<dbReference type="GO" id="GO:0016301">
    <property type="term" value="F:kinase activity"/>
    <property type="evidence" value="ECO:0007669"/>
    <property type="project" value="UniProtKB-KW"/>
</dbReference>
<comment type="caution">
    <text evidence="3">The sequence shown here is derived from an EMBL/GenBank/DDBJ whole genome shotgun (WGS) entry which is preliminary data.</text>
</comment>
<dbReference type="AlphaFoldDB" id="A0A0M8MJH4"/>
<dbReference type="STRING" id="1202724.AM493_12930"/>
<evidence type="ECO:0000313" key="3">
    <source>
        <dbReference type="EMBL" id="KOS06828.1"/>
    </source>
</evidence>
<proteinExistence type="predicted"/>
<feature type="modified residue" description="4-aspartylphosphate" evidence="1">
    <location>
        <position position="58"/>
    </location>
</feature>
<dbReference type="InterPro" id="IPR052893">
    <property type="entry name" value="TCS_response_regulator"/>
</dbReference>
<evidence type="ECO:0000313" key="4">
    <source>
        <dbReference type="Proteomes" id="UP000037755"/>
    </source>
</evidence>
<dbReference type="InterPro" id="IPR011006">
    <property type="entry name" value="CheY-like_superfamily"/>
</dbReference>
<gene>
    <name evidence="3" type="ORF">AM493_12930</name>
</gene>
<accession>A0A0M8MJH4</accession>
<keyword evidence="4" id="KW-1185">Reference proteome</keyword>
<dbReference type="Gene3D" id="3.40.50.2300">
    <property type="match status" value="1"/>
</dbReference>
<dbReference type="PROSITE" id="PS50110">
    <property type="entry name" value="RESPONSE_REGULATORY"/>
    <property type="match status" value="1"/>
</dbReference>
<keyword evidence="1" id="KW-0597">Phosphoprotein</keyword>
<dbReference type="PANTHER" id="PTHR44520:SF2">
    <property type="entry name" value="RESPONSE REGULATOR RCP1"/>
    <property type="match status" value="1"/>
</dbReference>
<dbReference type="PANTHER" id="PTHR44520">
    <property type="entry name" value="RESPONSE REGULATOR RCP1-RELATED"/>
    <property type="match status" value="1"/>
</dbReference>
<dbReference type="SMART" id="SM00448">
    <property type="entry name" value="REC"/>
    <property type="match status" value="1"/>
</dbReference>
<evidence type="ECO:0000259" key="2">
    <source>
        <dbReference type="PROSITE" id="PS50110"/>
    </source>
</evidence>
<dbReference type="Proteomes" id="UP000037755">
    <property type="component" value="Unassembled WGS sequence"/>
</dbReference>
<keyword evidence="3" id="KW-0418">Kinase</keyword>
<dbReference type="GO" id="GO:0000160">
    <property type="term" value="P:phosphorelay signal transduction system"/>
    <property type="evidence" value="ECO:0007669"/>
    <property type="project" value="InterPro"/>
</dbReference>
<sequence>MAKYPTLLLIDDDEDDRDIFAIALKTAEPDAKLITSANGPDALEKLAEGAQPDFIFIDLNMPYMQGGKCLEEIKKIDRLKDIPAIIYTTSSSKQDAEDTLKAGASYFLVKPTSLSALSDILSDIMTGKAIEYFIEVTA</sequence>
<dbReference type="PATRIC" id="fig|1202724.3.peg.2679"/>
<organism evidence="3 4">
    <name type="scientific">Flavobacterium akiainvivens</name>
    <dbReference type="NCBI Taxonomy" id="1202724"/>
    <lineage>
        <taxon>Bacteria</taxon>
        <taxon>Pseudomonadati</taxon>
        <taxon>Bacteroidota</taxon>
        <taxon>Flavobacteriia</taxon>
        <taxon>Flavobacteriales</taxon>
        <taxon>Flavobacteriaceae</taxon>
        <taxon>Flavobacterium</taxon>
    </lineage>
</organism>
<protein>
    <submittedName>
        <fullName evidence="3">Histidine kinase</fullName>
    </submittedName>
</protein>
<dbReference type="SUPFAM" id="SSF52172">
    <property type="entry name" value="CheY-like"/>
    <property type="match status" value="1"/>
</dbReference>
<dbReference type="InterPro" id="IPR001789">
    <property type="entry name" value="Sig_transdc_resp-reg_receiver"/>
</dbReference>
<evidence type="ECO:0000256" key="1">
    <source>
        <dbReference type="PROSITE-ProRule" id="PRU00169"/>
    </source>
</evidence>
<dbReference type="OrthoDB" id="7631574at2"/>
<name>A0A0M8MJH4_9FLAO</name>
<dbReference type="Pfam" id="PF00072">
    <property type="entry name" value="Response_reg"/>
    <property type="match status" value="1"/>
</dbReference>
<feature type="domain" description="Response regulatory" evidence="2">
    <location>
        <begin position="6"/>
        <end position="125"/>
    </location>
</feature>
<keyword evidence="3" id="KW-0808">Transferase</keyword>